<comment type="caution">
    <text evidence="2">The sequence shown here is derived from an EMBL/GenBank/DDBJ whole genome shotgun (WGS) entry which is preliminary data.</text>
</comment>
<proteinExistence type="predicted"/>
<keyword evidence="3" id="KW-1185">Reference proteome</keyword>
<feature type="compositionally biased region" description="Polar residues" evidence="1">
    <location>
        <begin position="1152"/>
        <end position="1165"/>
    </location>
</feature>
<dbReference type="EMBL" id="JBJKFK010000111">
    <property type="protein sequence ID" value="KAL3319674.1"/>
    <property type="molecule type" value="Genomic_DNA"/>
</dbReference>
<accession>A0ABD2QJI6</accession>
<feature type="region of interest" description="Disordered" evidence="1">
    <location>
        <begin position="1146"/>
        <end position="1165"/>
    </location>
</feature>
<protein>
    <submittedName>
        <fullName evidence="2">Uncharacterized protein</fullName>
    </submittedName>
</protein>
<sequence>MNYPFSQAVSHPTCFLQEESDGICRFNDFSYSDNCMINGVYFREDESNIEFVPNFSHTLQKFMQKVGPTSVLNPQLRDIDECFFEADKSHYDYISLPSLIDPIIGEILQASQDNCSRTFSAPSRPNQSCNSDHLVDPVRQKLGTLPANLRYLGNGLLACSRIEELNSLCLISPDVESASPCLEIHLQSPNFEQDSFGKVDINNLGNSTIHAISARYDANLHLLIRHCESKEKVAYLKIPEFDQNLHSLVKSLDPVNISTDFSVIDEALNPFFTGFATVTGRSINESTLTSQACCSVFDLESTNTAFWRATLSLDQPGEDCISEACIGVGDSNSEYKLVTQKRSRFSNAAGFRANQSGMKIDQSFTKLSLDPDPVGDYASKFHNQVFIPTEYSNLSELFRICLDASDAKKSIKENWGPQQISSNFSKLRLLNLQQSMAFSHAGFFLRCGHGTLPSIITLASPRRDVYSLLGVGKNIHLVDKRMPNHMILSWLVPFNRVPAYLKFVEKPSHWDASCPDVLAMAGSQFPWDAALWGLNLKTGYPQVLGPSMPIDNPLNLTQVPYFGSCRLDGVAMAGLAVSCQDNCITASTLSSRGDILQTSWAWRSHELELWNSKQATPELETNVSEIEKGLLDKKKKSNAIMEKVMAEAKQKWRDPEPDFEPEADVHKEYTPVNRLKVNKTLDEMLSSETNSIEDPFFEPPSTSYDKGAFEVNVETDYPVLLEDILSILQTGMARELWTNERDQEELDREKALTQDAHRFKTGLGMPISPASAHDQLRFVLNRHRGSVNLNRKSLLVSNPKRVKRDQIEDHFDFDEDDDNFAGSTVRLKRFIAKLAEVTPPPLSMPAVDWASFSDDCSHIFKLYPIMRKPILVYLKPVFDQFLKVWSQHPQHAMPEYLLQAQINLMLIVQTLFSVLNECEEQNGRDLVDYLSEWIVELIYTLRPSADILLSVSHLEPTSSPKQQMNDLLDTWALSPVVPSLLGLLADCLLTPLIKASTVKPLLRLLLNSAGYMLQWSAHWCLDYLLLYSFASKQCLSQGVCVDSRSRRENHSTEHLVHALLDAALQFPPPQKLTQEIRESWDRCIYAALLNATFLGEECPVYIKRWFSKKMEACSCDSSQDNLFARLIYLALKIACFHFNKWPREQTKPEPANATSANFRNNSSAQNKTQNLKIRPRFNRLLNYKTEKHLVTLNAQAEKICDLGLELLGSLLEMSLTHLHLMSHSNRVKLVKQFASVDFYDHAFLCLLEALSSEVIISMLDLGGDFKSFAENVLDLYLLELIKSKLVGQFDPTIIGFLKAFSTIAKSARFVKQTVANACTRRAKLTVLISIHEQNSSISELLQECLLCQNVAGLNLVHSILQFHRFLTGEDSVRLLKQLLIKILTHESSQIQLIKNLVWLIDHESKQCQRGFAVSYACQSLLNVFAKILYQNRNNQLITICILALLSRIVTPDISLPPGRCLSFTRYFLNWLLFLAEVLFLTPIQQPFGF</sequence>
<gene>
    <name evidence="2" type="ORF">Ciccas_001642</name>
</gene>
<reference evidence="2 3" key="1">
    <citation type="submission" date="2024-11" db="EMBL/GenBank/DDBJ databases">
        <title>Adaptive evolution of stress response genes in parasites aligns with host niche diversity.</title>
        <authorList>
            <person name="Hahn C."/>
            <person name="Resl P."/>
        </authorList>
    </citation>
    <scope>NUCLEOTIDE SEQUENCE [LARGE SCALE GENOMIC DNA]</scope>
    <source>
        <strain evidence="2">EGGRZ-B1_66</strain>
        <tissue evidence="2">Body</tissue>
    </source>
</reference>
<organism evidence="2 3">
    <name type="scientific">Cichlidogyrus casuarinus</name>
    <dbReference type="NCBI Taxonomy" id="1844966"/>
    <lineage>
        <taxon>Eukaryota</taxon>
        <taxon>Metazoa</taxon>
        <taxon>Spiralia</taxon>
        <taxon>Lophotrochozoa</taxon>
        <taxon>Platyhelminthes</taxon>
        <taxon>Monogenea</taxon>
        <taxon>Monopisthocotylea</taxon>
        <taxon>Dactylogyridea</taxon>
        <taxon>Ancyrocephalidae</taxon>
        <taxon>Cichlidogyrus</taxon>
    </lineage>
</organism>
<evidence type="ECO:0000313" key="3">
    <source>
        <dbReference type="Proteomes" id="UP001626550"/>
    </source>
</evidence>
<evidence type="ECO:0000256" key="1">
    <source>
        <dbReference type="SAM" id="MobiDB-lite"/>
    </source>
</evidence>
<dbReference type="Proteomes" id="UP001626550">
    <property type="component" value="Unassembled WGS sequence"/>
</dbReference>
<evidence type="ECO:0000313" key="2">
    <source>
        <dbReference type="EMBL" id="KAL3319674.1"/>
    </source>
</evidence>
<name>A0ABD2QJI6_9PLAT</name>